<dbReference type="OrthoDB" id="9757559at2"/>
<dbReference type="Gene3D" id="1.10.1200.10">
    <property type="entry name" value="ACP-like"/>
    <property type="match status" value="1"/>
</dbReference>
<dbReference type="SUPFAM" id="SSF69593">
    <property type="entry name" value="Glycerol-3-phosphate (1)-acyltransferase"/>
    <property type="match status" value="1"/>
</dbReference>
<dbReference type="GO" id="GO:0016746">
    <property type="term" value="F:acyltransferase activity"/>
    <property type="evidence" value="ECO:0007669"/>
    <property type="project" value="InterPro"/>
</dbReference>
<dbReference type="SUPFAM" id="SSF56801">
    <property type="entry name" value="Acetyl-CoA synthetase-like"/>
    <property type="match status" value="1"/>
</dbReference>
<feature type="domain" description="Carrier" evidence="4">
    <location>
        <begin position="4"/>
        <end position="86"/>
    </location>
</feature>
<dbReference type="InterPro" id="IPR000873">
    <property type="entry name" value="AMP-dep_synth/lig_dom"/>
</dbReference>
<dbReference type="GO" id="GO:0016874">
    <property type="term" value="F:ligase activity"/>
    <property type="evidence" value="ECO:0007669"/>
    <property type="project" value="UniProtKB-KW"/>
</dbReference>
<reference evidence="5 6" key="1">
    <citation type="submission" date="2019-08" db="EMBL/GenBank/DDBJ databases">
        <authorList>
            <person name="Guy L."/>
        </authorList>
    </citation>
    <scope>NUCLEOTIDE SEQUENCE [LARGE SCALE GENOMIC DNA]</scope>
    <source>
        <strain evidence="5 6">SGT-108</strain>
    </source>
</reference>
<gene>
    <name evidence="5" type="ORF">AQUSIP_21720</name>
</gene>
<keyword evidence="6" id="KW-1185">Reference proteome</keyword>
<dbReference type="GO" id="GO:0070566">
    <property type="term" value="F:adenylyltransferase activity"/>
    <property type="evidence" value="ECO:0007669"/>
    <property type="project" value="TreeGrafter"/>
</dbReference>
<dbReference type="RefSeq" id="WP_148340130.1">
    <property type="nucleotide sequence ID" value="NZ_LR699119.1"/>
</dbReference>
<dbReference type="Pfam" id="PF00501">
    <property type="entry name" value="AMP-binding"/>
    <property type="match status" value="1"/>
</dbReference>
<dbReference type="SMART" id="SM00563">
    <property type="entry name" value="PlsC"/>
    <property type="match status" value="1"/>
</dbReference>
<dbReference type="GO" id="GO:0005886">
    <property type="term" value="C:plasma membrane"/>
    <property type="evidence" value="ECO:0007669"/>
    <property type="project" value="TreeGrafter"/>
</dbReference>
<dbReference type="InterPro" id="IPR040097">
    <property type="entry name" value="FAAL/FAAC"/>
</dbReference>
<evidence type="ECO:0000256" key="1">
    <source>
        <dbReference type="ARBA" id="ARBA00006432"/>
    </source>
</evidence>
<dbReference type="AlphaFoldDB" id="A0A5E4PJV5"/>
<accession>A0A5E4PJV5</accession>
<dbReference type="GO" id="GO:0071766">
    <property type="term" value="P:Actinobacterium-type cell wall biogenesis"/>
    <property type="evidence" value="ECO:0007669"/>
    <property type="project" value="UniProtKB-ARBA"/>
</dbReference>
<dbReference type="InterPro" id="IPR009081">
    <property type="entry name" value="PP-bd_ACP"/>
</dbReference>
<evidence type="ECO:0000256" key="2">
    <source>
        <dbReference type="ARBA" id="ARBA00022598"/>
    </source>
</evidence>
<dbReference type="PROSITE" id="PS50075">
    <property type="entry name" value="CARRIER"/>
    <property type="match status" value="1"/>
</dbReference>
<dbReference type="EMBL" id="LR699119">
    <property type="protein sequence ID" value="VVC76845.1"/>
    <property type="molecule type" value="Genomic_DNA"/>
</dbReference>
<feature type="transmembrane region" description="Helical" evidence="3">
    <location>
        <begin position="699"/>
        <end position="720"/>
    </location>
</feature>
<dbReference type="InterPro" id="IPR042099">
    <property type="entry name" value="ANL_N_sf"/>
</dbReference>
<evidence type="ECO:0000313" key="6">
    <source>
        <dbReference type="Proteomes" id="UP000324194"/>
    </source>
</evidence>
<protein>
    <submittedName>
        <fullName evidence="5">Ligase</fullName>
    </submittedName>
</protein>
<keyword evidence="3" id="KW-0812">Transmembrane</keyword>
<dbReference type="Pfam" id="PF00550">
    <property type="entry name" value="PP-binding"/>
    <property type="match status" value="1"/>
</dbReference>
<dbReference type="Gene3D" id="3.40.50.12780">
    <property type="entry name" value="N-terminal domain of ligase-like"/>
    <property type="match status" value="1"/>
</dbReference>
<sequence>MKKTSRHDVEKELIAITARLLDESGEPYRREISLDASLQRHLGIDSLGRAELFQRIEKSFDVRLPDRLLAEAETLADIVAGIMESGPALAQPVKKEIVTSHGERPRVDPASAKTLLDVLFLYGERSPDKAHIYFQNEEGSEEVITYGALLQSSLRVAAGLRERGLQTGETVAIMQPTHPRFFYTFFGTLLAGGIPVPIYPPFRMHMLEAYAQTEARILRNAEVRILVTFEQAEKLSLLLKSFVPSLKQVTTVEELIRPDALDHPFNANPANYAFIQYTSGSTADPKGVLLSHDNLLTNIKAYGQAIQVTPDDVAVSWLPLYHDMGLIGMWLGSLYYGVPLILLTPFSFLNHPERWLWAIHYHRGTLSGAPNFAYELCARKIDPALIEGLDLSTWRMAANGAEKVYPKTLEQFARKFAPYGFRRSALLPVYGLAESTVALTIPPVNRDFRLDAIQRKEFEENRRAVPAAAAEGKNVLQFVSCGPPIAGHEIRIVDDANQALPEREVGNLQFRGPSSMQGYYNNPKATEAIYHAGWLDSGDLAYLADGELFITGRRKDLIIKAGRNLYPAEIEELVGVVPGVRQGCVAAFEVSDAQHGTEQLIVVAETREKSKSGRARIRENIKEAVATSLDIVPDHVVLVEPHVVPKTSSGKLQRAACKAYYLEGRLNKSPIPAWLQLVRLGLQAAARKCLSALSVTGKFIYTLYIALIVGITFFPVFCLVKYSSRDTAARVVRVWAKWILRFAFCPVKVDGEEKLERVSPVIYAPNHASYIDSLVMISILPPQTRIVAKKELFHTPLIRTVVQKLDYLGVDRMDFSKGLEDTRRIESVLRAGASILIFPEGTFSYACGLRPFRLGAFKIATETGTPICPVALKGTRFILRDDEKLMCPRAVTVTVCEPVKAKGMEWQDVTHLRNVVRAEISKYCGEPSLDFIAAQAIAPKRTR</sequence>
<organism evidence="5 6">
    <name type="scientific">Aquicella siphonis</name>
    <dbReference type="NCBI Taxonomy" id="254247"/>
    <lineage>
        <taxon>Bacteria</taxon>
        <taxon>Pseudomonadati</taxon>
        <taxon>Pseudomonadota</taxon>
        <taxon>Gammaproteobacteria</taxon>
        <taxon>Legionellales</taxon>
        <taxon>Coxiellaceae</taxon>
        <taxon>Aquicella</taxon>
    </lineage>
</organism>
<dbReference type="PANTHER" id="PTHR22754:SF32">
    <property type="entry name" value="DISCO-INTERACTING PROTEIN 2"/>
    <property type="match status" value="1"/>
</dbReference>
<dbReference type="InterPro" id="IPR002123">
    <property type="entry name" value="Plipid/glycerol_acylTrfase"/>
</dbReference>
<dbReference type="PANTHER" id="PTHR22754">
    <property type="entry name" value="DISCO-INTERACTING PROTEIN 2 DIP2 -RELATED"/>
    <property type="match status" value="1"/>
</dbReference>
<dbReference type="SUPFAM" id="SSF47336">
    <property type="entry name" value="ACP-like"/>
    <property type="match status" value="1"/>
</dbReference>
<dbReference type="GO" id="GO:0006633">
    <property type="term" value="P:fatty acid biosynthetic process"/>
    <property type="evidence" value="ECO:0007669"/>
    <property type="project" value="TreeGrafter"/>
</dbReference>
<dbReference type="Gene3D" id="3.30.300.30">
    <property type="match status" value="1"/>
</dbReference>
<evidence type="ECO:0000256" key="3">
    <source>
        <dbReference type="SAM" id="Phobius"/>
    </source>
</evidence>
<evidence type="ECO:0000313" key="5">
    <source>
        <dbReference type="EMBL" id="VVC76845.1"/>
    </source>
</evidence>
<keyword evidence="3" id="KW-1133">Transmembrane helix</keyword>
<dbReference type="CDD" id="cd05931">
    <property type="entry name" value="FAAL"/>
    <property type="match status" value="1"/>
</dbReference>
<keyword evidence="2 5" id="KW-0436">Ligase</keyword>
<keyword evidence="3" id="KW-0472">Membrane</keyword>
<dbReference type="CDD" id="cd07989">
    <property type="entry name" value="LPLAT_AGPAT-like"/>
    <property type="match status" value="1"/>
</dbReference>
<dbReference type="Proteomes" id="UP000324194">
    <property type="component" value="Chromosome 1"/>
</dbReference>
<name>A0A5E4PJV5_9COXI</name>
<dbReference type="Pfam" id="PF01553">
    <property type="entry name" value="Acyltransferase"/>
    <property type="match status" value="1"/>
</dbReference>
<comment type="similarity">
    <text evidence="1">Belongs to the ATP-dependent AMP-binding enzyme family.</text>
</comment>
<dbReference type="InterPro" id="IPR036736">
    <property type="entry name" value="ACP-like_sf"/>
</dbReference>
<evidence type="ECO:0000259" key="4">
    <source>
        <dbReference type="PROSITE" id="PS50075"/>
    </source>
</evidence>
<dbReference type="InterPro" id="IPR045851">
    <property type="entry name" value="AMP-bd_C_sf"/>
</dbReference>
<dbReference type="FunFam" id="3.40.50.12780:FF:000013">
    <property type="entry name" value="Long-chain-fatty-acid--AMP ligase FadD32"/>
    <property type="match status" value="1"/>
</dbReference>
<proteinExistence type="inferred from homology"/>
<dbReference type="KEGG" id="asip:AQUSIP_21720"/>